<accession>A0AAD2CFW7</accession>
<name>A0AAD2CFW7_9STRA</name>
<feature type="transmembrane region" description="Helical" evidence="8">
    <location>
        <begin position="278"/>
        <end position="297"/>
    </location>
</feature>
<evidence type="ECO:0000313" key="11">
    <source>
        <dbReference type="Proteomes" id="UP001295423"/>
    </source>
</evidence>
<comment type="caution">
    <text evidence="10">The sequence shown here is derived from an EMBL/GenBank/DDBJ whole genome shotgun (WGS) entry which is preliminary data.</text>
</comment>
<evidence type="ECO:0000259" key="9">
    <source>
        <dbReference type="PROSITE" id="PS50850"/>
    </source>
</evidence>
<feature type="transmembrane region" description="Helical" evidence="8">
    <location>
        <begin position="516"/>
        <end position="535"/>
    </location>
</feature>
<dbReference type="PANTHER" id="PTHR23515">
    <property type="entry name" value="HIGH-AFFINITY NITRATE TRANSPORTER 2.3"/>
    <property type="match status" value="1"/>
</dbReference>
<feature type="compositionally biased region" description="Basic and acidic residues" evidence="7">
    <location>
        <begin position="139"/>
        <end position="154"/>
    </location>
</feature>
<dbReference type="GO" id="GO:0015112">
    <property type="term" value="F:nitrate transmembrane transporter activity"/>
    <property type="evidence" value="ECO:0007669"/>
    <property type="project" value="InterPro"/>
</dbReference>
<feature type="transmembrane region" description="Helical" evidence="8">
    <location>
        <begin position="247"/>
        <end position="266"/>
    </location>
</feature>
<evidence type="ECO:0000256" key="7">
    <source>
        <dbReference type="SAM" id="MobiDB-lite"/>
    </source>
</evidence>
<feature type="compositionally biased region" description="Acidic residues" evidence="7">
    <location>
        <begin position="185"/>
        <end position="198"/>
    </location>
</feature>
<evidence type="ECO:0000256" key="2">
    <source>
        <dbReference type="ARBA" id="ARBA00008432"/>
    </source>
</evidence>
<feature type="transmembrane region" description="Helical" evidence="8">
    <location>
        <begin position="556"/>
        <end position="576"/>
    </location>
</feature>
<comment type="subcellular location">
    <subcellularLocation>
        <location evidence="1">Membrane</location>
        <topology evidence="1">Multi-pass membrane protein</topology>
    </subcellularLocation>
</comment>
<feature type="transmembrane region" description="Helical" evidence="8">
    <location>
        <begin position="336"/>
        <end position="356"/>
    </location>
</feature>
<evidence type="ECO:0000256" key="4">
    <source>
        <dbReference type="ARBA" id="ARBA00022989"/>
    </source>
</evidence>
<feature type="region of interest" description="Disordered" evidence="7">
    <location>
        <begin position="139"/>
        <end position="202"/>
    </location>
</feature>
<dbReference type="GO" id="GO:0016020">
    <property type="term" value="C:membrane"/>
    <property type="evidence" value="ECO:0007669"/>
    <property type="project" value="UniProtKB-SubCell"/>
</dbReference>
<protein>
    <recommendedName>
        <fullName evidence="9">Major facilitator superfamily (MFS) profile domain-containing protein</fullName>
    </recommendedName>
</protein>
<evidence type="ECO:0000256" key="5">
    <source>
        <dbReference type="ARBA" id="ARBA00023063"/>
    </source>
</evidence>
<evidence type="ECO:0000256" key="8">
    <source>
        <dbReference type="SAM" id="Phobius"/>
    </source>
</evidence>
<sequence>MEDELDAAQLRQTSDLNKNLRAGAGEGSLLHLYESRLRRLKQYEEIVYSRYHGAIPGELEEDFFQGPNPADNLNAKEEEEQKPSAEPSRIESLSKNNAAAGPPSVINIDDLETGTYEDISVSTGLNSLLTSSIIEPKSEMAQEEQDGFHDDRGGESQGTIHNSGIHPSGHNSNNTFHVSRREPSKEEEEDNNGSDENDTINRAYTYQASSDSKFEEYSCLIDPKRDDRAVEIMLYSAKRPHMRAFHLSWLGFFAAFFNWFGIAPLMSQVAHSLRINRTQVWTANTMAVVGSFITRVMAGPLNDIYGSRVVISVSLLISAVPAILSGVLIHGAVSLYIVRFLVGIAGCVFVTCQFWTASMFTTEVAGTALSLTAGWGNLGGGFSHLVMGSLLFPLFNLLYGGDGYKEVQSSVFPNDTNFETNKPSDRAWRTILAIPGILSLVVAYLSFKHADDTPKGNLGKRKKLGLITQESVSKALGRAANDKNTWLMFFQYGCCFGVELTMTSAASLYFQEEFGQSTASAAAIASVFGWMNLFARGLGGFCSDMASARYGMRGRLWVQMFTLFCQGGLVCVFSVTSTLTSAIAVMALFSIFVQAAEGSSFAIVPYINHDVTGSISGIVGAGGNFGAIAFSLIFRQTQNRTAFFYMGCAVVASSLLCAFVTIDGHRSLFFGEDATEVKERRSAHAGQLGKLPTVDFRNSEMQKRRNIMAESSVEEESRRTFDNDDIISVHGASFDDVVSGTEVANA</sequence>
<dbReference type="InterPro" id="IPR020846">
    <property type="entry name" value="MFS_dom"/>
</dbReference>
<dbReference type="Pfam" id="PF07690">
    <property type="entry name" value="MFS_1"/>
    <property type="match status" value="1"/>
</dbReference>
<dbReference type="AlphaFoldDB" id="A0AAD2CFW7"/>
<keyword evidence="4 8" id="KW-1133">Transmembrane helix</keyword>
<feature type="transmembrane region" description="Helical" evidence="8">
    <location>
        <begin position="309"/>
        <end position="330"/>
    </location>
</feature>
<feature type="transmembrane region" description="Helical" evidence="8">
    <location>
        <begin position="486"/>
        <end position="510"/>
    </location>
</feature>
<proteinExistence type="inferred from homology"/>
<gene>
    <name evidence="10" type="ORF">CYCCA115_LOCUS3283</name>
</gene>
<feature type="transmembrane region" description="Helical" evidence="8">
    <location>
        <begin position="615"/>
        <end position="636"/>
    </location>
</feature>
<evidence type="ECO:0000256" key="3">
    <source>
        <dbReference type="ARBA" id="ARBA00022692"/>
    </source>
</evidence>
<dbReference type="PROSITE" id="PS50850">
    <property type="entry name" value="MFS"/>
    <property type="match status" value="1"/>
</dbReference>
<keyword evidence="11" id="KW-1185">Reference proteome</keyword>
<dbReference type="CDD" id="cd17341">
    <property type="entry name" value="MFS_NRT2_like"/>
    <property type="match status" value="1"/>
</dbReference>
<feature type="transmembrane region" description="Helical" evidence="8">
    <location>
        <begin position="642"/>
        <end position="662"/>
    </location>
</feature>
<keyword evidence="3 8" id="KW-0812">Transmembrane</keyword>
<keyword evidence="5" id="KW-0534">Nitrate assimilation</keyword>
<keyword evidence="6 8" id="KW-0472">Membrane</keyword>
<comment type="similarity">
    <text evidence="2">Belongs to the major facilitator superfamily. Nitrate/nitrite porter (TC 2.A.1.8) family.</text>
</comment>
<dbReference type="InterPro" id="IPR011701">
    <property type="entry name" value="MFS"/>
</dbReference>
<dbReference type="InterPro" id="IPR044772">
    <property type="entry name" value="NO3_transporter"/>
</dbReference>
<dbReference type="GO" id="GO:0042128">
    <property type="term" value="P:nitrate assimilation"/>
    <property type="evidence" value="ECO:0007669"/>
    <property type="project" value="UniProtKB-KW"/>
</dbReference>
<organism evidence="10 11">
    <name type="scientific">Cylindrotheca closterium</name>
    <dbReference type="NCBI Taxonomy" id="2856"/>
    <lineage>
        <taxon>Eukaryota</taxon>
        <taxon>Sar</taxon>
        <taxon>Stramenopiles</taxon>
        <taxon>Ochrophyta</taxon>
        <taxon>Bacillariophyta</taxon>
        <taxon>Bacillariophyceae</taxon>
        <taxon>Bacillariophycidae</taxon>
        <taxon>Bacillariales</taxon>
        <taxon>Bacillariaceae</taxon>
        <taxon>Cylindrotheca</taxon>
    </lineage>
</organism>
<dbReference type="Gene3D" id="1.20.1250.20">
    <property type="entry name" value="MFS general substrate transporter like domains"/>
    <property type="match status" value="2"/>
</dbReference>
<feature type="compositionally biased region" description="Basic and acidic residues" evidence="7">
    <location>
        <begin position="74"/>
        <end position="83"/>
    </location>
</feature>
<feature type="transmembrane region" description="Helical" evidence="8">
    <location>
        <begin position="368"/>
        <end position="395"/>
    </location>
</feature>
<dbReference type="SUPFAM" id="SSF103473">
    <property type="entry name" value="MFS general substrate transporter"/>
    <property type="match status" value="1"/>
</dbReference>
<dbReference type="Proteomes" id="UP001295423">
    <property type="component" value="Unassembled WGS sequence"/>
</dbReference>
<dbReference type="InterPro" id="IPR036259">
    <property type="entry name" value="MFS_trans_sf"/>
</dbReference>
<evidence type="ECO:0000256" key="6">
    <source>
        <dbReference type="ARBA" id="ARBA00023136"/>
    </source>
</evidence>
<feature type="domain" description="Major facilitator superfamily (MFS) profile" evidence="9">
    <location>
        <begin position="244"/>
        <end position="665"/>
    </location>
</feature>
<evidence type="ECO:0000256" key="1">
    <source>
        <dbReference type="ARBA" id="ARBA00004141"/>
    </source>
</evidence>
<evidence type="ECO:0000313" key="10">
    <source>
        <dbReference type="EMBL" id="CAJ1933386.1"/>
    </source>
</evidence>
<dbReference type="EMBL" id="CAKOGP040000269">
    <property type="protein sequence ID" value="CAJ1933386.1"/>
    <property type="molecule type" value="Genomic_DNA"/>
</dbReference>
<feature type="region of interest" description="Disordered" evidence="7">
    <location>
        <begin position="60"/>
        <end position="109"/>
    </location>
</feature>
<reference evidence="10" key="1">
    <citation type="submission" date="2023-08" db="EMBL/GenBank/DDBJ databases">
        <authorList>
            <person name="Audoor S."/>
            <person name="Bilcke G."/>
        </authorList>
    </citation>
    <scope>NUCLEOTIDE SEQUENCE</scope>
</reference>